<proteinExistence type="inferred from homology"/>
<evidence type="ECO:0000256" key="5">
    <source>
        <dbReference type="ARBA" id="ARBA00023237"/>
    </source>
</evidence>
<dbReference type="Pfam" id="PF14322">
    <property type="entry name" value="SusD-like_3"/>
    <property type="match status" value="1"/>
</dbReference>
<dbReference type="CDD" id="cd08977">
    <property type="entry name" value="SusD"/>
    <property type="match status" value="1"/>
</dbReference>
<dbReference type="AlphaFoldDB" id="A0A2X2JEI0"/>
<evidence type="ECO:0000256" key="3">
    <source>
        <dbReference type="ARBA" id="ARBA00022729"/>
    </source>
</evidence>
<feature type="domain" description="RagB/SusD" evidence="6">
    <location>
        <begin position="370"/>
        <end position="532"/>
    </location>
</feature>
<reference evidence="8 9" key="1">
    <citation type="submission" date="2018-06" db="EMBL/GenBank/DDBJ databases">
        <authorList>
            <consortium name="Pathogen Informatics"/>
            <person name="Doyle S."/>
        </authorList>
    </citation>
    <scope>NUCLEOTIDE SEQUENCE [LARGE SCALE GENOMIC DNA]</scope>
    <source>
        <strain evidence="8 9">NCTC11343</strain>
    </source>
</reference>
<sequence>MATSKKKTYIAMKNIKRYCFGLLCLIALLQSCTKDLNQYPTVETTSESVYTSVDGYRAVLAKLYASFAVAGNGRGDADPDMAGSTASWGYLRVYFNLQEVPTDEVIYTWAGGDNMTDIQYMTWGASDTWVNAMYYRIYYTVAICNEFLRNATTEKLATFNSAEQAQILEFAAEARFLRALAYSHAMDLYGNVPFVTEKDPVAAFFPPRMTRADLFAFIEKELTEVETILPEARQNEYGRVSRAAAWSLLAKNYLNAQVYTGTARNAECLNYAKKVIDAGYSLNANYKQVFNADNDKRTNEIIFPIEADVAYTTTWGATTYLVNGPIVGSMKSSDYGVLSGWNSFRTLREFVALFQVEDKRGDFWKNGQSLDVEDPAASSQGYGLVKFTNLKDDGTYTTDEGLVSTDFPMIRLADVYLMYAEAVLRGGGGSVQEAIKLVNSIRQRGYGSSAGAIDQAQLTLDFILAERGRELFWECTRRTDLIRFGKFTGSDYLWQWKGGDMNGRSVDAKFNLYPIPTTDMSANPNLIQNPGY</sequence>
<dbReference type="PROSITE" id="PS51257">
    <property type="entry name" value="PROKAR_LIPOPROTEIN"/>
    <property type="match status" value="1"/>
</dbReference>
<evidence type="ECO:0000256" key="2">
    <source>
        <dbReference type="ARBA" id="ARBA00006275"/>
    </source>
</evidence>
<accession>A0A2X2JEI0</accession>
<keyword evidence="3" id="KW-0732">Signal</keyword>
<dbReference type="SUPFAM" id="SSF48452">
    <property type="entry name" value="TPR-like"/>
    <property type="match status" value="1"/>
</dbReference>
<dbReference type="GO" id="GO:0009279">
    <property type="term" value="C:cell outer membrane"/>
    <property type="evidence" value="ECO:0007669"/>
    <property type="project" value="UniProtKB-SubCell"/>
</dbReference>
<dbReference type="EMBL" id="UAUU01000011">
    <property type="protein sequence ID" value="SPZ92712.1"/>
    <property type="molecule type" value="Genomic_DNA"/>
</dbReference>
<evidence type="ECO:0000259" key="6">
    <source>
        <dbReference type="Pfam" id="PF07980"/>
    </source>
</evidence>
<dbReference type="Gene3D" id="1.25.40.390">
    <property type="match status" value="1"/>
</dbReference>
<organism evidence="8 9">
    <name type="scientific">Sphingobacterium multivorum</name>
    <dbReference type="NCBI Taxonomy" id="28454"/>
    <lineage>
        <taxon>Bacteria</taxon>
        <taxon>Pseudomonadati</taxon>
        <taxon>Bacteroidota</taxon>
        <taxon>Sphingobacteriia</taxon>
        <taxon>Sphingobacteriales</taxon>
        <taxon>Sphingobacteriaceae</taxon>
        <taxon>Sphingobacterium</taxon>
    </lineage>
</organism>
<keyword evidence="5" id="KW-0998">Cell outer membrane</keyword>
<dbReference type="Gene3D" id="1.25.40.10">
    <property type="entry name" value="Tetratricopeptide repeat domain"/>
    <property type="match status" value="1"/>
</dbReference>
<dbReference type="InterPro" id="IPR011990">
    <property type="entry name" value="TPR-like_helical_dom_sf"/>
</dbReference>
<comment type="similarity">
    <text evidence="2">Belongs to the SusD family.</text>
</comment>
<gene>
    <name evidence="8" type="ORF">NCTC11343_04700</name>
</gene>
<dbReference type="InterPro" id="IPR033985">
    <property type="entry name" value="SusD-like_N"/>
</dbReference>
<dbReference type="Gene3D" id="1.10.3780.10">
    <property type="entry name" value="SusD-like"/>
    <property type="match status" value="1"/>
</dbReference>
<keyword evidence="4" id="KW-0472">Membrane</keyword>
<protein>
    <submittedName>
        <fullName evidence="8">SusD family</fullName>
    </submittedName>
</protein>
<evidence type="ECO:0000313" key="8">
    <source>
        <dbReference type="EMBL" id="SPZ92712.1"/>
    </source>
</evidence>
<evidence type="ECO:0000313" key="9">
    <source>
        <dbReference type="Proteomes" id="UP000251241"/>
    </source>
</evidence>
<comment type="subcellular location">
    <subcellularLocation>
        <location evidence="1">Cell outer membrane</location>
    </subcellularLocation>
</comment>
<evidence type="ECO:0000259" key="7">
    <source>
        <dbReference type="Pfam" id="PF14322"/>
    </source>
</evidence>
<feature type="domain" description="SusD-like N-terminal" evidence="7">
    <location>
        <begin position="121"/>
        <end position="254"/>
    </location>
</feature>
<evidence type="ECO:0000256" key="4">
    <source>
        <dbReference type="ARBA" id="ARBA00023136"/>
    </source>
</evidence>
<dbReference type="Proteomes" id="UP000251241">
    <property type="component" value="Unassembled WGS sequence"/>
</dbReference>
<dbReference type="InterPro" id="IPR012944">
    <property type="entry name" value="SusD_RagB_dom"/>
</dbReference>
<name>A0A2X2JEI0_SPHMU</name>
<evidence type="ECO:0000256" key="1">
    <source>
        <dbReference type="ARBA" id="ARBA00004442"/>
    </source>
</evidence>
<dbReference type="Pfam" id="PF07980">
    <property type="entry name" value="SusD_RagB"/>
    <property type="match status" value="1"/>
</dbReference>